<dbReference type="Proteomes" id="UP001331561">
    <property type="component" value="Unassembled WGS sequence"/>
</dbReference>
<keyword evidence="2" id="KW-1185">Reference proteome</keyword>
<proteinExistence type="predicted"/>
<dbReference type="InterPro" id="IPR025191">
    <property type="entry name" value="DUF4125"/>
</dbReference>
<comment type="caution">
    <text evidence="1">The sequence shown here is derived from an EMBL/GenBank/DDBJ whole genome shotgun (WGS) entry which is preliminary data.</text>
</comment>
<gene>
    <name evidence="1" type="ORF">VVD49_08680</name>
</gene>
<sequence>MTIIEEIIAMEWRAFRLVRNEGGRASCQDDYATFEIMRKSQFLCWDPQTLVSYCADLDVAQRSGRNLVQEKYARMMASTAPERYATFAHTLPQLSDWQRGAIKTIVAQQVAWREDFAAEYPALSSQARLIRTEQDTPTGTSFETYLRGELGTYSAATLLAYEQMIALWALRHRNMTTAAMNHTAVLYGYKDVADAERKLQNMQAA</sequence>
<name>A0ABU6K2A0_9RHOO</name>
<dbReference type="EMBL" id="JAYXHS010000001">
    <property type="protein sequence ID" value="MEC5385797.1"/>
    <property type="molecule type" value="Genomic_DNA"/>
</dbReference>
<evidence type="ECO:0000313" key="1">
    <source>
        <dbReference type="EMBL" id="MEC5385797.1"/>
    </source>
</evidence>
<evidence type="ECO:0000313" key="2">
    <source>
        <dbReference type="Proteomes" id="UP001331561"/>
    </source>
</evidence>
<dbReference type="RefSeq" id="WP_327598744.1">
    <property type="nucleotide sequence ID" value="NZ_JAYXHS010000001.1"/>
</dbReference>
<organism evidence="1 2">
    <name type="scientific">Uliginosibacterium silvisoli</name>
    <dbReference type="NCBI Taxonomy" id="3114758"/>
    <lineage>
        <taxon>Bacteria</taxon>
        <taxon>Pseudomonadati</taxon>
        <taxon>Pseudomonadota</taxon>
        <taxon>Betaproteobacteria</taxon>
        <taxon>Rhodocyclales</taxon>
        <taxon>Zoogloeaceae</taxon>
        <taxon>Uliginosibacterium</taxon>
    </lineage>
</organism>
<dbReference type="Pfam" id="PF13526">
    <property type="entry name" value="DUF4125"/>
    <property type="match status" value="1"/>
</dbReference>
<reference evidence="1 2" key="1">
    <citation type="submission" date="2024-01" db="EMBL/GenBank/DDBJ databases">
        <title>Uliginosibacterium soil sp. nov.</title>
        <authorList>
            <person name="Lv Y."/>
        </authorList>
    </citation>
    <scope>NUCLEOTIDE SEQUENCE [LARGE SCALE GENOMIC DNA]</scope>
    <source>
        <strain evidence="1 2">H3</strain>
    </source>
</reference>
<accession>A0ABU6K2A0</accession>
<protein>
    <submittedName>
        <fullName evidence="1">DUF4125 family protein</fullName>
    </submittedName>
</protein>